<keyword evidence="2" id="KW-1185">Reference proteome</keyword>
<proteinExistence type="predicted"/>
<dbReference type="Gene3D" id="3.30.70.100">
    <property type="match status" value="1"/>
</dbReference>
<accession>A0AA97I243</accession>
<organism evidence="1 2">
    <name type="scientific">Alterisphingorhabdus coralli</name>
    <dbReference type="NCBI Taxonomy" id="3071408"/>
    <lineage>
        <taxon>Bacteria</taxon>
        <taxon>Pseudomonadati</taxon>
        <taxon>Pseudomonadota</taxon>
        <taxon>Alphaproteobacteria</taxon>
        <taxon>Sphingomonadales</taxon>
        <taxon>Sphingomonadaceae</taxon>
        <taxon>Alterisphingorhabdus (ex Yan et al. 2024)</taxon>
    </lineage>
</organism>
<dbReference type="InterPro" id="IPR009874">
    <property type="entry name" value="DUF1428"/>
</dbReference>
<dbReference type="Proteomes" id="UP001302429">
    <property type="component" value="Chromosome"/>
</dbReference>
<dbReference type="KEGG" id="acoa:RB602_03925"/>
<dbReference type="RefSeq" id="WP_317083139.1">
    <property type="nucleotide sequence ID" value="NZ_CP136594.1"/>
</dbReference>
<evidence type="ECO:0000313" key="2">
    <source>
        <dbReference type="Proteomes" id="UP001302429"/>
    </source>
</evidence>
<dbReference type="SUPFAM" id="SSF54909">
    <property type="entry name" value="Dimeric alpha+beta barrel"/>
    <property type="match status" value="1"/>
</dbReference>
<protein>
    <submittedName>
        <fullName evidence="1">DUF1428 domain-containing protein</fullName>
    </submittedName>
</protein>
<evidence type="ECO:0000313" key="1">
    <source>
        <dbReference type="EMBL" id="WOE75873.1"/>
    </source>
</evidence>
<reference evidence="1 2" key="1">
    <citation type="submission" date="2023-10" db="EMBL/GenBank/DDBJ databases">
        <title>Complete genome sequence of a Sphingomonadaceae bacterium.</title>
        <authorList>
            <person name="Yan C."/>
        </authorList>
    </citation>
    <scope>NUCLEOTIDE SEQUENCE [LARGE SCALE GENOMIC DNA]</scope>
    <source>
        <strain evidence="1 2">SCSIO 66989</strain>
    </source>
</reference>
<dbReference type="PIRSF" id="PIRSF007028">
    <property type="entry name" value="UCP007028"/>
    <property type="match status" value="1"/>
</dbReference>
<sequence>MSFINGFVLAVPKENKQAFIDHAALINPIFMDFGLIRVVESWQSDVPKGKKNDFFTAVEAGEDEAVVFTFMEWPDKATRDNAMAKLQDLVKDDPRFDREKHPVPFDGSRMIMGGFEPVYTLQK</sequence>
<dbReference type="EMBL" id="CP136594">
    <property type="protein sequence ID" value="WOE75873.1"/>
    <property type="molecule type" value="Genomic_DNA"/>
</dbReference>
<dbReference type="AlphaFoldDB" id="A0AA97I243"/>
<dbReference type="Pfam" id="PF07237">
    <property type="entry name" value="DUF1428"/>
    <property type="match status" value="1"/>
</dbReference>
<name>A0AA97I243_9SPHN</name>
<dbReference type="InterPro" id="IPR011008">
    <property type="entry name" value="Dimeric_a/b-barrel"/>
</dbReference>
<gene>
    <name evidence="1" type="ORF">RB602_03925</name>
</gene>